<comment type="caution">
    <text evidence="1">The sequence shown here is derived from an EMBL/GenBank/DDBJ whole genome shotgun (WGS) entry which is preliminary data.</text>
</comment>
<protein>
    <recommendedName>
        <fullName evidence="3">AAA+ ATPase domain-containing protein</fullName>
    </recommendedName>
</protein>
<dbReference type="Proteomes" id="UP001183809">
    <property type="component" value="Unassembled WGS sequence"/>
</dbReference>
<gene>
    <name evidence="1" type="ORF">RM764_45150</name>
</gene>
<dbReference type="InterPro" id="IPR027417">
    <property type="entry name" value="P-loop_NTPase"/>
</dbReference>
<accession>A0ABU2UAN0</accession>
<evidence type="ECO:0008006" key="3">
    <source>
        <dbReference type="Google" id="ProtNLM"/>
    </source>
</evidence>
<keyword evidence="2" id="KW-1185">Reference proteome</keyword>
<dbReference type="SUPFAM" id="SSF52540">
    <property type="entry name" value="P-loop containing nucleoside triphosphate hydrolases"/>
    <property type="match status" value="1"/>
</dbReference>
<dbReference type="EMBL" id="JAVREY010000154">
    <property type="protein sequence ID" value="MDT0470022.1"/>
    <property type="molecule type" value="Genomic_DNA"/>
</dbReference>
<dbReference type="RefSeq" id="WP_311701448.1">
    <property type="nucleotide sequence ID" value="NZ_JAVREY010000154.1"/>
</dbReference>
<evidence type="ECO:0000313" key="2">
    <source>
        <dbReference type="Proteomes" id="UP001183809"/>
    </source>
</evidence>
<dbReference type="Gene3D" id="3.40.50.300">
    <property type="entry name" value="P-loop containing nucleotide triphosphate hydrolases"/>
    <property type="match status" value="1"/>
</dbReference>
<name>A0ABU2UAN0_9ACTN</name>
<reference evidence="2" key="1">
    <citation type="submission" date="2023-07" db="EMBL/GenBank/DDBJ databases">
        <title>30 novel species of actinomycetes from the DSMZ collection.</title>
        <authorList>
            <person name="Nouioui I."/>
        </authorList>
    </citation>
    <scope>NUCLEOTIDE SEQUENCE [LARGE SCALE GENOMIC DNA]</scope>
    <source>
        <strain evidence="2">DSM 41699</strain>
    </source>
</reference>
<organism evidence="1 2">
    <name type="scientific">Streptomyces gibsoniae</name>
    <dbReference type="NCBI Taxonomy" id="3075529"/>
    <lineage>
        <taxon>Bacteria</taxon>
        <taxon>Bacillati</taxon>
        <taxon>Actinomycetota</taxon>
        <taxon>Actinomycetes</taxon>
        <taxon>Kitasatosporales</taxon>
        <taxon>Streptomycetaceae</taxon>
        <taxon>Streptomyces</taxon>
    </lineage>
</organism>
<evidence type="ECO:0000313" key="1">
    <source>
        <dbReference type="EMBL" id="MDT0470022.1"/>
    </source>
</evidence>
<proteinExistence type="predicted"/>
<sequence>MRGAAVSPSDLSHPAKPETVFDRDAEWDALVAFSSATRIGAGLGVVSGRLRQGKTYLLKALTAALGGFYFGAQPATQAESLRRLGDELAKHTGASPPNHWRGWEDAVDALLALGDARPVPIVVDEFTDLVRQSPALPSVIHSAYRRLRESGRDNRARLPLCQSGVRRAYRTIH</sequence>